<keyword evidence="2" id="KW-0863">Zinc-finger</keyword>
<evidence type="ECO:0000259" key="4">
    <source>
        <dbReference type="SMART" id="SM01328"/>
    </source>
</evidence>
<dbReference type="InterPro" id="IPR027377">
    <property type="entry name" value="ZAR1/RTP1-5-like_Znf-3CxxC"/>
</dbReference>
<reference evidence="5 6" key="1">
    <citation type="submission" date="2024-04" db="EMBL/GenBank/DDBJ databases">
        <title>Complete genome sequence of Fusarium acuminatum.</title>
        <authorList>
            <person name="Lan B."/>
        </authorList>
    </citation>
    <scope>NUCLEOTIDE SEQUENCE [LARGE SCALE GENOMIC DNA]</scope>
    <source>
        <strain evidence="5">1A</strain>
    </source>
</reference>
<sequence>MPRENPKPEEGPAWMIYPGLHEEVAEKLEEFQLDYSFNLNDDDVSKVRHYDTHIMGRFACNNKKCKKSGWSTKQLAITIREYTRDRYNARVYLQRCKRCKSLGQLKLNEESYIDRVAYRIKKWNGIEMELPMWSRTSERPHEEDLCEGCADGHCAERGFGRIELVPGDGVNHDK</sequence>
<evidence type="ECO:0000313" key="6">
    <source>
        <dbReference type="Proteomes" id="UP001489902"/>
    </source>
</evidence>
<name>A0ABZ2X2C5_9HYPO</name>
<proteinExistence type="predicted"/>
<evidence type="ECO:0000256" key="2">
    <source>
        <dbReference type="ARBA" id="ARBA00022771"/>
    </source>
</evidence>
<feature type="domain" description="3CxxC-type" evidence="4">
    <location>
        <begin position="53"/>
        <end position="152"/>
    </location>
</feature>
<protein>
    <submittedName>
        <fullName evidence="5">Zinc-binding domain-containing protein</fullName>
    </submittedName>
</protein>
<keyword evidence="6" id="KW-1185">Reference proteome</keyword>
<accession>A0ABZ2X2C5</accession>
<dbReference type="Pfam" id="PF13695">
    <property type="entry name" value="Zn_ribbon_3CxxC"/>
    <property type="match status" value="1"/>
</dbReference>
<dbReference type="SMART" id="SM01328">
    <property type="entry name" value="zf-3CxxC"/>
    <property type="match status" value="1"/>
</dbReference>
<organism evidence="5 6">
    <name type="scientific">Fusarium acuminatum</name>
    <dbReference type="NCBI Taxonomy" id="5515"/>
    <lineage>
        <taxon>Eukaryota</taxon>
        <taxon>Fungi</taxon>
        <taxon>Dikarya</taxon>
        <taxon>Ascomycota</taxon>
        <taxon>Pezizomycotina</taxon>
        <taxon>Sordariomycetes</taxon>
        <taxon>Hypocreomycetidae</taxon>
        <taxon>Hypocreales</taxon>
        <taxon>Nectriaceae</taxon>
        <taxon>Fusarium</taxon>
        <taxon>Fusarium tricinctum species complex</taxon>
    </lineage>
</organism>
<evidence type="ECO:0000256" key="1">
    <source>
        <dbReference type="ARBA" id="ARBA00022723"/>
    </source>
</evidence>
<dbReference type="Proteomes" id="UP001489902">
    <property type="component" value="Chromosome 4"/>
</dbReference>
<evidence type="ECO:0000256" key="3">
    <source>
        <dbReference type="ARBA" id="ARBA00022833"/>
    </source>
</evidence>
<gene>
    <name evidence="5" type="ORF">QYS62_008074</name>
</gene>
<evidence type="ECO:0000313" key="5">
    <source>
        <dbReference type="EMBL" id="WZH46946.1"/>
    </source>
</evidence>
<keyword evidence="1" id="KW-0479">Metal-binding</keyword>
<dbReference type="EMBL" id="CP151263">
    <property type="protein sequence ID" value="WZH46946.1"/>
    <property type="molecule type" value="Genomic_DNA"/>
</dbReference>
<keyword evidence="3" id="KW-0862">Zinc</keyword>